<dbReference type="Gene3D" id="2.40.50.100">
    <property type="match status" value="1"/>
</dbReference>
<accession>A0ABX4G0D0</accession>
<dbReference type="Proteomes" id="UP000215999">
    <property type="component" value="Unassembled WGS sequence"/>
</dbReference>
<dbReference type="Gene3D" id="2.40.420.20">
    <property type="match status" value="1"/>
</dbReference>
<dbReference type="PROSITE" id="PS51257">
    <property type="entry name" value="PROKAR_LIPOPROTEIN"/>
    <property type="match status" value="1"/>
</dbReference>
<keyword evidence="4" id="KW-1185">Reference proteome</keyword>
<comment type="caution">
    <text evidence="3">The sequence shown here is derived from an EMBL/GenBank/DDBJ whole genome shotgun (WGS) entry which is preliminary data.</text>
</comment>
<dbReference type="SUPFAM" id="SSF111369">
    <property type="entry name" value="HlyD-like secretion proteins"/>
    <property type="match status" value="1"/>
</dbReference>
<dbReference type="InterPro" id="IPR006143">
    <property type="entry name" value="RND_pump_MFP"/>
</dbReference>
<dbReference type="InterPro" id="IPR058625">
    <property type="entry name" value="MdtA-like_BSH"/>
</dbReference>
<comment type="similarity">
    <text evidence="1">Belongs to the membrane fusion protein (MFP) (TC 8.A.1) family.</text>
</comment>
<dbReference type="PANTHER" id="PTHR30469:SF20">
    <property type="entry name" value="EFFLUX RND TRANSPORTER PERIPLASMIC ADAPTOR SUBUNIT"/>
    <property type="match status" value="1"/>
</dbReference>
<dbReference type="NCBIfam" id="TIGR01730">
    <property type="entry name" value="RND_mfp"/>
    <property type="match status" value="1"/>
</dbReference>
<proteinExistence type="inferred from homology"/>
<reference evidence="3 4" key="1">
    <citation type="journal article" date="2016" name="Antonie Van Leeuwenhoek">
        <title>Photobacterium sanguinicancri sp. nov. isolated from marine animals.</title>
        <authorList>
            <person name="Gomez-Gil B."/>
            <person name="Roque A."/>
            <person name="Rotllant G."/>
            <person name="Romalde J.L."/>
            <person name="Doce A."/>
            <person name="Eggermont M."/>
            <person name="Defoirdt T."/>
        </authorList>
    </citation>
    <scope>NUCLEOTIDE SEQUENCE [LARGE SCALE GENOMIC DNA]</scope>
    <source>
        <strain evidence="3 4">CAIM 1827</strain>
    </source>
</reference>
<evidence type="ECO:0000313" key="3">
    <source>
        <dbReference type="EMBL" id="OZS44584.1"/>
    </source>
</evidence>
<gene>
    <name evidence="3" type="ORF">ASV53_07275</name>
</gene>
<protein>
    <submittedName>
        <fullName evidence="3">Efflux transporter periplasmic adaptor subunit</fullName>
    </submittedName>
</protein>
<dbReference type="EMBL" id="NOIF01000032">
    <property type="protein sequence ID" value="OZS44584.1"/>
    <property type="molecule type" value="Genomic_DNA"/>
</dbReference>
<dbReference type="PANTHER" id="PTHR30469">
    <property type="entry name" value="MULTIDRUG RESISTANCE PROTEIN MDTA"/>
    <property type="match status" value="1"/>
</dbReference>
<organism evidence="3 4">
    <name type="scientific">Photobacterium sanguinicancri</name>
    <dbReference type="NCBI Taxonomy" id="875932"/>
    <lineage>
        <taxon>Bacteria</taxon>
        <taxon>Pseudomonadati</taxon>
        <taxon>Pseudomonadota</taxon>
        <taxon>Gammaproteobacteria</taxon>
        <taxon>Vibrionales</taxon>
        <taxon>Vibrionaceae</taxon>
        <taxon>Photobacterium</taxon>
    </lineage>
</organism>
<name>A0ABX4G0D0_9GAMM</name>
<evidence type="ECO:0000256" key="1">
    <source>
        <dbReference type="ARBA" id="ARBA00009477"/>
    </source>
</evidence>
<feature type="domain" description="Multidrug resistance protein MdtA-like barrel-sandwich hybrid" evidence="2">
    <location>
        <begin position="67"/>
        <end position="178"/>
    </location>
</feature>
<sequence length="363" mass="40113">MEFNMLKKMSFIALSMLFLQGCQEPPVVAEQKALAVSTLTVSDPVESQYRIFNGQVEAAENTPLSFRVEGELKSVLVNTGHTVKKGQLLAELDASKFEQKQRDASVQYALASKQLERGRELFSKKMISKAEFDELNANQRLTKVALDSANARLNYTRLTAPFDGMVSSTTKESFEAVSPGEAVLSLYQNNKVYINIPVSDNVIAMINPAENNTAYQPMAQFGSDKHAFPVRYFKHNSELEPQTQTYRVWFEMSQQTPAILPGTSVALRVNMAEAGLSTLQGYQLPMIALQAGNRKGQFFVWKQRDGLAHKVEVGVEQVNNQGVIASSGVEFGDVLITSSLRKLRDGMPTSTVQPRTAIMGSAQ</sequence>
<dbReference type="Gene3D" id="1.10.287.470">
    <property type="entry name" value="Helix hairpin bin"/>
    <property type="match status" value="1"/>
</dbReference>
<dbReference type="Pfam" id="PF25917">
    <property type="entry name" value="BSH_RND"/>
    <property type="match status" value="1"/>
</dbReference>
<evidence type="ECO:0000259" key="2">
    <source>
        <dbReference type="Pfam" id="PF25917"/>
    </source>
</evidence>
<evidence type="ECO:0000313" key="4">
    <source>
        <dbReference type="Proteomes" id="UP000215999"/>
    </source>
</evidence>
<dbReference type="Gene3D" id="2.40.30.170">
    <property type="match status" value="1"/>
</dbReference>